<organism evidence="2 3">
    <name type="scientific">Podarcis muralis</name>
    <name type="common">Wall lizard</name>
    <name type="synonym">Lacerta muralis</name>
    <dbReference type="NCBI Taxonomy" id="64176"/>
    <lineage>
        <taxon>Eukaryota</taxon>
        <taxon>Metazoa</taxon>
        <taxon>Chordata</taxon>
        <taxon>Craniata</taxon>
        <taxon>Vertebrata</taxon>
        <taxon>Euteleostomi</taxon>
        <taxon>Lepidosauria</taxon>
        <taxon>Squamata</taxon>
        <taxon>Bifurcata</taxon>
        <taxon>Unidentata</taxon>
        <taxon>Episquamata</taxon>
        <taxon>Laterata</taxon>
        <taxon>Lacertibaenia</taxon>
        <taxon>Lacertidae</taxon>
        <taxon>Podarcis</taxon>
    </lineage>
</organism>
<dbReference type="PROSITE" id="PS50003">
    <property type="entry name" value="PH_DOMAIN"/>
    <property type="match status" value="1"/>
</dbReference>
<dbReference type="Pfam" id="PF00169">
    <property type="entry name" value="PH"/>
    <property type="match status" value="1"/>
</dbReference>
<evidence type="ECO:0000313" key="2">
    <source>
        <dbReference type="Ensembl" id="ENSPMRP00000010586.1"/>
    </source>
</evidence>
<evidence type="ECO:0000313" key="3">
    <source>
        <dbReference type="Proteomes" id="UP000472272"/>
    </source>
</evidence>
<dbReference type="OMA" id="YPFQISH"/>
<accession>A0A670IFS4</accession>
<name>A0A670IFS4_PODMU</name>
<dbReference type="GeneTree" id="ENSGT00940000161172"/>
<dbReference type="InterPro" id="IPR001849">
    <property type="entry name" value="PH_domain"/>
</dbReference>
<reference evidence="2 3" key="1">
    <citation type="journal article" date="2019" name="Proc. Natl. Acad. Sci. U.S.A.">
        <title>Regulatory changes in pterin and carotenoid genes underlie balanced color polymorphisms in the wall lizard.</title>
        <authorList>
            <person name="Andrade P."/>
            <person name="Pinho C."/>
            <person name="Perez I de Lanuza G."/>
            <person name="Afonso S."/>
            <person name="Brejcha J."/>
            <person name="Rubin C.J."/>
            <person name="Wallerman O."/>
            <person name="Pereira P."/>
            <person name="Sabatino S.J."/>
            <person name="Bellati A."/>
            <person name="Pellitteri-Rosa D."/>
            <person name="Bosakova Z."/>
            <person name="Bunikis I."/>
            <person name="Carretero M.A."/>
            <person name="Feiner N."/>
            <person name="Marsik P."/>
            <person name="Pauperio F."/>
            <person name="Salvi D."/>
            <person name="Soler L."/>
            <person name="While G.M."/>
            <person name="Uller T."/>
            <person name="Font E."/>
            <person name="Andersson L."/>
            <person name="Carneiro M."/>
        </authorList>
    </citation>
    <scope>NUCLEOTIDE SEQUENCE</scope>
</reference>
<protein>
    <recommendedName>
        <fullName evidence="1">PH domain-containing protein</fullName>
    </recommendedName>
</protein>
<dbReference type="Gene3D" id="2.30.29.30">
    <property type="entry name" value="Pleckstrin-homology domain (PH domain)/Phosphotyrosine-binding domain (PTB)"/>
    <property type="match status" value="1"/>
</dbReference>
<dbReference type="AlphaFoldDB" id="A0A670IFS4"/>
<feature type="domain" description="PH" evidence="1">
    <location>
        <begin position="4"/>
        <end position="91"/>
    </location>
</feature>
<reference evidence="2" key="3">
    <citation type="submission" date="2025-09" db="UniProtKB">
        <authorList>
            <consortium name="Ensembl"/>
        </authorList>
    </citation>
    <scope>IDENTIFICATION</scope>
</reference>
<keyword evidence="3" id="KW-1185">Reference proteome</keyword>
<sequence>MENRIILEELLMKKSQQKKKISPNNYKERLFVLTKTSLSYYEYDKEKKGTRKGSIEIKKIRCAEEVNLDEPAPPERQYPFQVKLYTIKYFW</sequence>
<dbReference type="InterPro" id="IPR011993">
    <property type="entry name" value="PH-like_dom_sf"/>
</dbReference>
<evidence type="ECO:0000259" key="1">
    <source>
        <dbReference type="PROSITE" id="PS50003"/>
    </source>
</evidence>
<reference evidence="2" key="2">
    <citation type="submission" date="2025-08" db="UniProtKB">
        <authorList>
            <consortium name="Ensembl"/>
        </authorList>
    </citation>
    <scope>IDENTIFICATION</scope>
</reference>
<dbReference type="Proteomes" id="UP000472272">
    <property type="component" value="Chromosome 4"/>
</dbReference>
<dbReference type="SUPFAM" id="SSF50729">
    <property type="entry name" value="PH domain-like"/>
    <property type="match status" value="1"/>
</dbReference>
<proteinExistence type="predicted"/>
<dbReference type="Ensembl" id="ENSPMRT00000011295.1">
    <property type="protein sequence ID" value="ENSPMRP00000010586.1"/>
    <property type="gene ID" value="ENSPMRG00000007038.1"/>
</dbReference>